<keyword evidence="2" id="KW-1185">Reference proteome</keyword>
<reference evidence="1 2" key="1">
    <citation type="journal article" date="2013" name="Genome Biol.">
        <title>The genome sequence of the most widely cultivated cacao type and its use to identify candidate genes regulating pod color.</title>
        <authorList>
            <person name="Motamayor J.C."/>
            <person name="Mockaitis K."/>
            <person name="Schmutz J."/>
            <person name="Haiminen N."/>
            <person name="Iii D.L."/>
            <person name="Cornejo O."/>
            <person name="Findley S.D."/>
            <person name="Zheng P."/>
            <person name="Utro F."/>
            <person name="Royaert S."/>
            <person name="Saski C."/>
            <person name="Jenkins J."/>
            <person name="Podicheti R."/>
            <person name="Zhao M."/>
            <person name="Scheffler B.E."/>
            <person name="Stack J.C."/>
            <person name="Feltus F.A."/>
            <person name="Mustiga G.M."/>
            <person name="Amores F."/>
            <person name="Phillips W."/>
            <person name="Marelli J.P."/>
            <person name="May G.D."/>
            <person name="Shapiro H."/>
            <person name="Ma J."/>
            <person name="Bustamante C.D."/>
            <person name="Schnell R.J."/>
            <person name="Main D."/>
            <person name="Gilbert D."/>
            <person name="Parida L."/>
            <person name="Kuhn D.N."/>
        </authorList>
    </citation>
    <scope>NUCLEOTIDE SEQUENCE [LARGE SCALE GENOMIC DNA]</scope>
    <source>
        <strain evidence="2">cv. Matina 1-6</strain>
    </source>
</reference>
<evidence type="ECO:0000313" key="2">
    <source>
        <dbReference type="Proteomes" id="UP000026915"/>
    </source>
</evidence>
<name>A0A061FRJ9_THECC</name>
<dbReference type="PANTHER" id="PTHR36482:SF6">
    <property type="entry name" value="JASMONATE-INDUCED PROTEIN HOMOLOG"/>
    <property type="match status" value="1"/>
</dbReference>
<dbReference type="InParanoid" id="A0A061FRJ9"/>
<dbReference type="Proteomes" id="UP000026915">
    <property type="component" value="Chromosome 10"/>
</dbReference>
<evidence type="ECO:0000313" key="1">
    <source>
        <dbReference type="EMBL" id="EOY19543.1"/>
    </source>
</evidence>
<sequence>MQVLKHKQKQSNTKGFRNLITKTMMAANAKYTNVKFTNSSDQILKQNAVTIWDGPLGSVVPLVINVGSQVEFNQVGSLVGFECKFGETCCTLIVAWSNNGVSNKVYAQILPAGPGTHTVEWAQIRAKLEKSGSNYDTGNQFGYKCTLEIDPKSGTPTMKGTFTTVN</sequence>
<accession>A0A061FRJ9</accession>
<dbReference type="InterPro" id="IPR053085">
    <property type="entry name" value="Jasmonate-induced_protein"/>
</dbReference>
<dbReference type="EMBL" id="CM001888">
    <property type="protein sequence ID" value="EOY19543.1"/>
    <property type="molecule type" value="Genomic_DNA"/>
</dbReference>
<gene>
    <name evidence="1" type="ORF">TCM_044674</name>
</gene>
<dbReference type="Gramene" id="EOY19543">
    <property type="protein sequence ID" value="EOY19543"/>
    <property type="gene ID" value="TCM_044674"/>
</dbReference>
<dbReference type="AlphaFoldDB" id="A0A061FRJ9"/>
<dbReference type="PANTHER" id="PTHR36482">
    <property type="entry name" value="OSJNBA0024J22.15 PROTEIN"/>
    <property type="match status" value="1"/>
</dbReference>
<proteinExistence type="predicted"/>
<organism evidence="1 2">
    <name type="scientific">Theobroma cacao</name>
    <name type="common">Cacao</name>
    <name type="synonym">Cocoa</name>
    <dbReference type="NCBI Taxonomy" id="3641"/>
    <lineage>
        <taxon>Eukaryota</taxon>
        <taxon>Viridiplantae</taxon>
        <taxon>Streptophyta</taxon>
        <taxon>Embryophyta</taxon>
        <taxon>Tracheophyta</taxon>
        <taxon>Spermatophyta</taxon>
        <taxon>Magnoliopsida</taxon>
        <taxon>eudicotyledons</taxon>
        <taxon>Gunneridae</taxon>
        <taxon>Pentapetalae</taxon>
        <taxon>rosids</taxon>
        <taxon>malvids</taxon>
        <taxon>Malvales</taxon>
        <taxon>Malvaceae</taxon>
        <taxon>Byttnerioideae</taxon>
        <taxon>Theobroma</taxon>
    </lineage>
</organism>
<protein>
    <submittedName>
        <fullName evidence="1">Uncharacterized protein</fullName>
    </submittedName>
</protein>
<dbReference type="HOGENOM" id="CLU_1838766_0_0_1"/>